<organism evidence="3 4">
    <name type="scientific">Comamonas terrae</name>
    <dbReference type="NCBI Taxonomy" id="673548"/>
    <lineage>
        <taxon>Bacteria</taxon>
        <taxon>Pseudomonadati</taxon>
        <taxon>Pseudomonadota</taxon>
        <taxon>Betaproteobacteria</taxon>
        <taxon>Burkholderiales</taxon>
        <taxon>Comamonadaceae</taxon>
        <taxon>Comamonas</taxon>
    </lineage>
</organism>
<dbReference type="InterPro" id="IPR004682">
    <property type="entry name" value="TRAP_DctP"/>
</dbReference>
<dbReference type="InterPro" id="IPR038404">
    <property type="entry name" value="TRAP_DctP_sf"/>
</dbReference>
<dbReference type="Proteomes" id="UP001597463">
    <property type="component" value="Unassembled WGS sequence"/>
</dbReference>
<protein>
    <submittedName>
        <fullName evidence="3">TRAP transporter substrate-binding protein</fullName>
    </submittedName>
</protein>
<dbReference type="CDD" id="cd13675">
    <property type="entry name" value="PBP2_TRAP_SBP_like_5"/>
    <property type="match status" value="1"/>
</dbReference>
<dbReference type="EMBL" id="JBHUMV010000011">
    <property type="protein sequence ID" value="MFD2756444.1"/>
    <property type="molecule type" value="Genomic_DNA"/>
</dbReference>
<feature type="chain" id="PRO_5045458843" evidence="2">
    <location>
        <begin position="22"/>
        <end position="325"/>
    </location>
</feature>
<keyword evidence="4" id="KW-1185">Reference proteome</keyword>
<dbReference type="RefSeq" id="WP_066471001.1">
    <property type="nucleotide sequence ID" value="NZ_BCNT01000001.1"/>
</dbReference>
<reference evidence="4" key="1">
    <citation type="journal article" date="2019" name="Int. J. Syst. Evol. Microbiol.">
        <title>The Global Catalogue of Microorganisms (GCM) 10K type strain sequencing project: providing services to taxonomists for standard genome sequencing and annotation.</title>
        <authorList>
            <consortium name="The Broad Institute Genomics Platform"/>
            <consortium name="The Broad Institute Genome Sequencing Center for Infectious Disease"/>
            <person name="Wu L."/>
            <person name="Ma J."/>
        </authorList>
    </citation>
    <scope>NUCLEOTIDE SEQUENCE [LARGE SCALE GENOMIC DNA]</scope>
    <source>
        <strain evidence="4">TISTR 1906</strain>
    </source>
</reference>
<sequence length="325" mass="35194">MASAAAASLPFALSLPGRAAAAPAAIQLKLGYPLPQNSQFGAAATAFAQELARLTEGRFGIQQFPSSTLGGEREMIEGVQLGSQDLALVSTGAIGNFVPQVTIFDLPFLFRDYAHAHAVLDGAIGTEMLQRFPARGLVALAWGEGGFRHITNHKRPIVQPQDLRGLKIRTQENPMHIAAFKGLGASPTPINWPETFMALQQRTVDGQDNPISVIEASKLYEVQKYLSLTQHLYSPALFLVSPALFGKLSRADQDAFRAAARAGALAMRRRVAADEQSGVRNLKQHGMAVVEQVDKASFIAALETSYQNFNQQFGAQNIERIRQVS</sequence>
<dbReference type="NCBIfam" id="NF037995">
    <property type="entry name" value="TRAP_S1"/>
    <property type="match status" value="1"/>
</dbReference>
<proteinExistence type="predicted"/>
<keyword evidence="1 2" id="KW-0732">Signal</keyword>
<dbReference type="Gene3D" id="3.40.190.170">
    <property type="entry name" value="Bacterial extracellular solute-binding protein, family 7"/>
    <property type="match status" value="1"/>
</dbReference>
<name>A0ABW5UU74_9BURK</name>
<dbReference type="PANTHER" id="PTHR33376:SF18">
    <property type="entry name" value="2,3-DIKETO-L-GULONATE-BINDING PERIPLASMIC PROTEIN YIAO"/>
    <property type="match status" value="1"/>
</dbReference>
<dbReference type="PANTHER" id="PTHR33376">
    <property type="match status" value="1"/>
</dbReference>
<evidence type="ECO:0000256" key="1">
    <source>
        <dbReference type="ARBA" id="ARBA00022729"/>
    </source>
</evidence>
<comment type="caution">
    <text evidence="3">The sequence shown here is derived from an EMBL/GenBank/DDBJ whole genome shotgun (WGS) entry which is preliminary data.</text>
</comment>
<dbReference type="NCBIfam" id="TIGR00787">
    <property type="entry name" value="dctP"/>
    <property type="match status" value="1"/>
</dbReference>
<evidence type="ECO:0000313" key="3">
    <source>
        <dbReference type="EMBL" id="MFD2756444.1"/>
    </source>
</evidence>
<dbReference type="InterPro" id="IPR018389">
    <property type="entry name" value="DctP_fam"/>
</dbReference>
<evidence type="ECO:0000256" key="2">
    <source>
        <dbReference type="SAM" id="SignalP"/>
    </source>
</evidence>
<dbReference type="PIRSF" id="PIRSF006470">
    <property type="entry name" value="DctB"/>
    <property type="match status" value="1"/>
</dbReference>
<dbReference type="Pfam" id="PF03480">
    <property type="entry name" value="DctP"/>
    <property type="match status" value="1"/>
</dbReference>
<gene>
    <name evidence="3" type="ORF">ACFSW6_20410</name>
</gene>
<evidence type="ECO:0000313" key="4">
    <source>
        <dbReference type="Proteomes" id="UP001597463"/>
    </source>
</evidence>
<accession>A0ABW5UU74</accession>
<feature type="signal peptide" evidence="2">
    <location>
        <begin position="1"/>
        <end position="21"/>
    </location>
</feature>